<sequence>MTLFYGKLDFHQGVCGKLILLPPANMLSLVRKTVRMNLKTKMQFMWPMMENTSGPMSLMNHLLEPLSAMK</sequence>
<gene>
    <name evidence="1" type="ORF">C490_03108</name>
</gene>
<organism evidence="1 2">
    <name type="scientific">Natronobacterium gregoryi (strain ATCC 43098 / DSM 3393 / CCM 3738 / CIP 104747 / IAM 13177 / JCM 8860 / NBRC 102187 / NCIMB 2189 / SP2)</name>
    <dbReference type="NCBI Taxonomy" id="797304"/>
    <lineage>
        <taxon>Archaea</taxon>
        <taxon>Methanobacteriati</taxon>
        <taxon>Methanobacteriota</taxon>
        <taxon>Stenosarchaea group</taxon>
        <taxon>Halobacteria</taxon>
        <taxon>Halobacteriales</taxon>
        <taxon>Natrialbaceae</taxon>
        <taxon>Natronobacterium</taxon>
    </lineage>
</organism>
<evidence type="ECO:0000313" key="1">
    <source>
        <dbReference type="EMBL" id="ELY72544.1"/>
    </source>
</evidence>
<accession>L9YEK7</accession>
<comment type="caution">
    <text evidence="1">The sequence shown here is derived from an EMBL/GenBank/DDBJ whole genome shotgun (WGS) entry which is preliminary data.</text>
</comment>
<dbReference type="AlphaFoldDB" id="L9YEK7"/>
<name>L9YEK7_NATGS</name>
<reference evidence="1 2" key="1">
    <citation type="journal article" date="2014" name="PLoS Genet.">
        <title>Phylogenetically driven sequencing of extremely halophilic archaea reveals strategies for static and dynamic osmo-response.</title>
        <authorList>
            <person name="Becker E.A."/>
            <person name="Seitzer P.M."/>
            <person name="Tritt A."/>
            <person name="Larsen D."/>
            <person name="Krusor M."/>
            <person name="Yao A.I."/>
            <person name="Wu D."/>
            <person name="Madern D."/>
            <person name="Eisen J.A."/>
            <person name="Darling A.E."/>
            <person name="Facciotti M.T."/>
        </authorList>
    </citation>
    <scope>NUCLEOTIDE SEQUENCE [LARGE SCALE GENOMIC DNA]</scope>
    <source>
        <strain evidence="1 2">SP2</strain>
    </source>
</reference>
<dbReference type="Proteomes" id="UP000011613">
    <property type="component" value="Unassembled WGS sequence"/>
</dbReference>
<evidence type="ECO:0000313" key="2">
    <source>
        <dbReference type="Proteomes" id="UP000011613"/>
    </source>
</evidence>
<dbReference type="EMBL" id="AOIC01000025">
    <property type="protein sequence ID" value="ELY72544.1"/>
    <property type="molecule type" value="Genomic_DNA"/>
</dbReference>
<proteinExistence type="predicted"/>
<protein>
    <submittedName>
        <fullName evidence="1">Uncharacterized protein</fullName>
    </submittedName>
</protein>